<organism evidence="1 2">
    <name type="scientific">Hymenolepis diminuta</name>
    <name type="common">Rat tapeworm</name>
    <dbReference type="NCBI Taxonomy" id="6216"/>
    <lineage>
        <taxon>Eukaryota</taxon>
        <taxon>Metazoa</taxon>
        <taxon>Spiralia</taxon>
        <taxon>Lophotrochozoa</taxon>
        <taxon>Platyhelminthes</taxon>
        <taxon>Cestoda</taxon>
        <taxon>Eucestoda</taxon>
        <taxon>Cyclophyllidea</taxon>
        <taxon>Hymenolepididae</taxon>
        <taxon>Hymenolepis</taxon>
    </lineage>
</organism>
<accession>A0A564Y5M7</accession>
<evidence type="ECO:0000313" key="1">
    <source>
        <dbReference type="EMBL" id="VUZ42592.1"/>
    </source>
</evidence>
<gene>
    <name evidence="1" type="ORF">WMSIL1_LOCUS3181</name>
</gene>
<dbReference type="EMBL" id="CABIJS010000089">
    <property type="protein sequence ID" value="VUZ42592.1"/>
    <property type="molecule type" value="Genomic_DNA"/>
</dbReference>
<keyword evidence="2" id="KW-1185">Reference proteome</keyword>
<sequence>MRQHASRYWEQILAGRYRRLCPSRQAAQNERDRQIGKMRSMLAVVDRLTTEFPEIKRDLSAVWQILSEKLAQEDE</sequence>
<protein>
    <submittedName>
        <fullName evidence="1">Uncharacterized protein</fullName>
    </submittedName>
</protein>
<proteinExistence type="predicted"/>
<dbReference type="Proteomes" id="UP000321570">
    <property type="component" value="Unassembled WGS sequence"/>
</dbReference>
<feature type="non-terminal residue" evidence="1">
    <location>
        <position position="75"/>
    </location>
</feature>
<name>A0A564Y5M7_HYMDI</name>
<evidence type="ECO:0000313" key="2">
    <source>
        <dbReference type="Proteomes" id="UP000321570"/>
    </source>
</evidence>
<dbReference type="AlphaFoldDB" id="A0A564Y5M7"/>
<reference evidence="1 2" key="1">
    <citation type="submission" date="2019-07" db="EMBL/GenBank/DDBJ databases">
        <authorList>
            <person name="Jastrzebski P J."/>
            <person name="Paukszto L."/>
            <person name="Jastrzebski P J."/>
        </authorList>
    </citation>
    <scope>NUCLEOTIDE SEQUENCE [LARGE SCALE GENOMIC DNA]</scope>
    <source>
        <strain evidence="1 2">WMS-il1</strain>
    </source>
</reference>